<dbReference type="GO" id="GO:0016301">
    <property type="term" value="F:kinase activity"/>
    <property type="evidence" value="ECO:0007669"/>
    <property type="project" value="UniProtKB-UniRule"/>
</dbReference>
<comment type="caution">
    <text evidence="4">The sequence shown here is derived from an EMBL/GenBank/DDBJ whole genome shotgun (WGS) entry which is preliminary data.</text>
</comment>
<accession>A0A074SEE9</accession>
<evidence type="ECO:0000313" key="4">
    <source>
        <dbReference type="EMBL" id="KEP48392.1"/>
    </source>
</evidence>
<dbReference type="AlphaFoldDB" id="A0A074SEE9"/>
<protein>
    <recommendedName>
        <fullName evidence="1">protein-ribulosamine 3-kinase</fullName>
        <ecNumber evidence="1">2.7.1.172</ecNumber>
    </recommendedName>
</protein>
<evidence type="ECO:0000256" key="2">
    <source>
        <dbReference type="ARBA" id="ARBA00048655"/>
    </source>
</evidence>
<dbReference type="InterPro" id="IPR016477">
    <property type="entry name" value="Fructo-/Ketosamine-3-kinase"/>
</dbReference>
<keyword evidence="3 4" id="KW-0418">Kinase</keyword>
<dbReference type="SUPFAM" id="SSF56112">
    <property type="entry name" value="Protein kinase-like (PK-like)"/>
    <property type="match status" value="1"/>
</dbReference>
<dbReference type="EC" id="2.7.1.172" evidence="1"/>
<reference evidence="4 5" key="1">
    <citation type="submission" date="2013-12" db="EMBL/GenBank/DDBJ databases">
        <authorList>
            <person name="Cubeta M."/>
            <person name="Pakala S."/>
            <person name="Fedorova N."/>
            <person name="Thomas E."/>
            <person name="Dean R."/>
            <person name="Jabaji S."/>
            <person name="Neate S."/>
            <person name="Toda T."/>
            <person name="Tavantzis S."/>
            <person name="Vilgalys R."/>
            <person name="Bharathan N."/>
            <person name="Pakala S."/>
            <person name="Losada L.S."/>
            <person name="Zafar N."/>
            <person name="Nierman W."/>
        </authorList>
    </citation>
    <scope>NUCLEOTIDE SEQUENCE [LARGE SCALE GENOMIC DNA]</scope>
    <source>
        <strain evidence="4 5">123E</strain>
    </source>
</reference>
<keyword evidence="5" id="KW-1185">Reference proteome</keyword>
<organism evidence="4 5">
    <name type="scientific">Rhizoctonia solani 123E</name>
    <dbReference type="NCBI Taxonomy" id="1423351"/>
    <lineage>
        <taxon>Eukaryota</taxon>
        <taxon>Fungi</taxon>
        <taxon>Dikarya</taxon>
        <taxon>Basidiomycota</taxon>
        <taxon>Agaricomycotina</taxon>
        <taxon>Agaricomycetes</taxon>
        <taxon>Cantharellales</taxon>
        <taxon>Ceratobasidiaceae</taxon>
        <taxon>Rhizoctonia</taxon>
    </lineage>
</organism>
<proteinExistence type="inferred from homology"/>
<dbReference type="OrthoDB" id="5772781at2759"/>
<evidence type="ECO:0000256" key="3">
    <source>
        <dbReference type="PIRNR" id="PIRNR006221"/>
    </source>
</evidence>
<dbReference type="PIRSF" id="PIRSF006221">
    <property type="entry name" value="Ketosamine-3-kinase"/>
    <property type="match status" value="1"/>
</dbReference>
<name>A0A074SEE9_9AGAM</name>
<dbReference type="PANTHER" id="PTHR12149">
    <property type="entry name" value="FRUCTOSAMINE 3 KINASE-RELATED PROTEIN"/>
    <property type="match status" value="1"/>
</dbReference>
<evidence type="ECO:0000256" key="1">
    <source>
        <dbReference type="ARBA" id="ARBA00011961"/>
    </source>
</evidence>
<dbReference type="EMBL" id="AZST01000521">
    <property type="protein sequence ID" value="KEP48392.1"/>
    <property type="molecule type" value="Genomic_DNA"/>
</dbReference>
<keyword evidence="3" id="KW-0808">Transferase</keyword>
<dbReference type="PANTHER" id="PTHR12149:SF8">
    <property type="entry name" value="PROTEIN-RIBULOSAMINE 3-KINASE"/>
    <property type="match status" value="1"/>
</dbReference>
<dbReference type="InterPro" id="IPR011009">
    <property type="entry name" value="Kinase-like_dom_sf"/>
</dbReference>
<comment type="similarity">
    <text evidence="3">Belongs to the fructosamine kinase family.</text>
</comment>
<sequence>MVTNHVFEPLDPSQILASLWGGGGTLASKVTRSLSMPVTFLIEKLQALFPGETFTAGGGPRILSSGGRRYYGKVGTASEMEQYHAEKRSLQLMSAAAPGLCPSVISASHEGRPYLISDYLDLSSLSAFAGASSILARRLASELHTSKSENGKYGFECPTFCGATKIDNGWYDTWAEAYNAMIGGLLDKLERRGSYKELCIKGREIQEKVIPFYLGGRLKGVEPVLCHGDLWSGNVGADTDGNPAIFDPSSYYGHNESDLAIGRMFGGFSTAFYDEYHSLRPKSEPVEEYSQRLKLYQLFHYLNHTVLFGNGYSGQSMNLANQLLKSVPL</sequence>
<dbReference type="Proteomes" id="UP000027456">
    <property type="component" value="Unassembled WGS sequence"/>
</dbReference>
<dbReference type="GO" id="GO:0102193">
    <property type="term" value="F:protein-ribulosamine 3-kinase activity"/>
    <property type="evidence" value="ECO:0007669"/>
    <property type="project" value="UniProtKB-EC"/>
</dbReference>
<comment type="catalytic activity">
    <reaction evidence="2">
        <text>N(6)-D-ribulosyl-L-lysyl-[protein] + ATP = N(6)-(3-O-phospho-D-ribulosyl)-L-lysyl-[protein] + ADP + H(+)</text>
        <dbReference type="Rhea" id="RHEA:48432"/>
        <dbReference type="Rhea" id="RHEA-COMP:12103"/>
        <dbReference type="Rhea" id="RHEA-COMP:12104"/>
        <dbReference type="ChEBI" id="CHEBI:15378"/>
        <dbReference type="ChEBI" id="CHEBI:30616"/>
        <dbReference type="ChEBI" id="CHEBI:90418"/>
        <dbReference type="ChEBI" id="CHEBI:90420"/>
        <dbReference type="ChEBI" id="CHEBI:456216"/>
        <dbReference type="EC" id="2.7.1.172"/>
    </reaction>
    <physiologicalReaction direction="left-to-right" evidence="2">
        <dbReference type="Rhea" id="RHEA:48433"/>
    </physiologicalReaction>
</comment>
<dbReference type="STRING" id="1423351.A0A074SEE9"/>
<gene>
    <name evidence="4" type="ORF">V565_125760</name>
</gene>
<dbReference type="Pfam" id="PF03881">
    <property type="entry name" value="Fructosamin_kin"/>
    <property type="match status" value="1"/>
</dbReference>
<dbReference type="Gene3D" id="3.90.1200.10">
    <property type="match status" value="1"/>
</dbReference>
<evidence type="ECO:0000313" key="5">
    <source>
        <dbReference type="Proteomes" id="UP000027456"/>
    </source>
</evidence>
<dbReference type="HOGENOM" id="CLU_036517_0_3_1"/>